<keyword evidence="2" id="KW-0812">Transmembrane</keyword>
<evidence type="ECO:0000256" key="2">
    <source>
        <dbReference type="SAM" id="Phobius"/>
    </source>
</evidence>
<feature type="compositionally biased region" description="Polar residues" evidence="1">
    <location>
        <begin position="7"/>
        <end position="17"/>
    </location>
</feature>
<gene>
    <name evidence="3" type="ORF">BGZ99_002474</name>
</gene>
<keyword evidence="2" id="KW-0472">Membrane</keyword>
<dbReference type="EMBL" id="JAAAIP010000174">
    <property type="protein sequence ID" value="KAG0323804.1"/>
    <property type="molecule type" value="Genomic_DNA"/>
</dbReference>
<feature type="region of interest" description="Disordered" evidence="1">
    <location>
        <begin position="1"/>
        <end position="22"/>
    </location>
</feature>
<feature type="region of interest" description="Disordered" evidence="1">
    <location>
        <begin position="135"/>
        <end position="156"/>
    </location>
</feature>
<keyword evidence="2" id="KW-1133">Transmembrane helix</keyword>
<feature type="compositionally biased region" description="Low complexity" evidence="1">
    <location>
        <begin position="145"/>
        <end position="156"/>
    </location>
</feature>
<reference evidence="3" key="1">
    <citation type="journal article" date="2020" name="Fungal Divers.">
        <title>Resolving the Mortierellaceae phylogeny through synthesis of multi-gene phylogenetics and phylogenomics.</title>
        <authorList>
            <person name="Vandepol N."/>
            <person name="Liber J."/>
            <person name="Desiro A."/>
            <person name="Na H."/>
            <person name="Kennedy M."/>
            <person name="Barry K."/>
            <person name="Grigoriev I.V."/>
            <person name="Miller A.N."/>
            <person name="O'Donnell K."/>
            <person name="Stajich J.E."/>
            <person name="Bonito G."/>
        </authorList>
    </citation>
    <scope>NUCLEOTIDE SEQUENCE</scope>
    <source>
        <strain evidence="3">REB-010B</strain>
    </source>
</reference>
<organism evidence="3 4">
    <name type="scientific">Dissophora globulifera</name>
    <dbReference type="NCBI Taxonomy" id="979702"/>
    <lineage>
        <taxon>Eukaryota</taxon>
        <taxon>Fungi</taxon>
        <taxon>Fungi incertae sedis</taxon>
        <taxon>Mucoromycota</taxon>
        <taxon>Mortierellomycotina</taxon>
        <taxon>Mortierellomycetes</taxon>
        <taxon>Mortierellales</taxon>
        <taxon>Mortierellaceae</taxon>
        <taxon>Dissophora</taxon>
    </lineage>
</organism>
<accession>A0A9P6UXB3</accession>
<protein>
    <submittedName>
        <fullName evidence="3">Uncharacterized protein</fullName>
    </submittedName>
</protein>
<feature type="transmembrane region" description="Helical" evidence="2">
    <location>
        <begin position="43"/>
        <end position="62"/>
    </location>
</feature>
<evidence type="ECO:0000313" key="3">
    <source>
        <dbReference type="EMBL" id="KAG0323804.1"/>
    </source>
</evidence>
<dbReference type="OrthoDB" id="630188at2759"/>
<proteinExistence type="predicted"/>
<name>A0A9P6UXB3_9FUNG</name>
<dbReference type="AlphaFoldDB" id="A0A9P6UXB3"/>
<keyword evidence="4" id="KW-1185">Reference proteome</keyword>
<dbReference type="Proteomes" id="UP000738325">
    <property type="component" value="Unassembled WGS sequence"/>
</dbReference>
<evidence type="ECO:0000256" key="1">
    <source>
        <dbReference type="SAM" id="MobiDB-lite"/>
    </source>
</evidence>
<comment type="caution">
    <text evidence="3">The sequence shown here is derived from an EMBL/GenBank/DDBJ whole genome shotgun (WGS) entry which is preliminary data.</text>
</comment>
<sequence>MVVVSVRPTTAGSSPSYPRSAAGGNGGTFRIFGRRRMMSRFRFRCLVAMYLAMGCIIPYYVMKHSEEEQLYQHSLKMQGQQYEQSQQHIPFDPNNPKGYRRRAFFEDLNKVSDSPESALVAIPFHLTMRQARQKQQQQLDPKLYPSQASPSSSSTPFSMVPEDLQLILQKQRSHQQEILANLTETFAAQHQSAKLSKVKCEQDYASLITRSLKNARKWVVRKIPPEFQFFETRIPGTRLDTVDKTKMFRLLMDQALNKGRWVYEPLRDYPDFGGATGWNKKMKNERDRDVAIDRPPFPEAGKYHWEPIVDTSPPSSLSSIASPQLSVKGWHADRIYREDFCKILGPRHIVLVGDLIHWQLHDSIMYNMFDTPQVCYGDMACHLGVGHPLCPLPNDVRLKFVRNDLLSTVRPRSSRMNETKTQNPVEMPWLRDMKLKDTVILGATHQTMTDNLFLKRLSDAVAKIRKAKPDALIIYRNNPVGHPGCPSKANDFNSVEKYRRQRQDVQDAERQQPGGVPVQNVLQSDDTKIQMSLQGESKKIPLVNNQTTYTAQARPFDHDVPLGELLEYPLNWAHYDRQNKMAKDIVEASGGIYWNVATMTNMRPDGHVGGQDCLSYKRPGPTDEWAVSLYNLFKTIDIVEQEFDEAG</sequence>
<evidence type="ECO:0000313" key="4">
    <source>
        <dbReference type="Proteomes" id="UP000738325"/>
    </source>
</evidence>